<dbReference type="EMBL" id="LR796971">
    <property type="protein sequence ID" value="CAB4179212.1"/>
    <property type="molecule type" value="Genomic_DNA"/>
</dbReference>
<dbReference type="EMBL" id="LR797488">
    <property type="protein sequence ID" value="CAB4220017.1"/>
    <property type="molecule type" value="Genomic_DNA"/>
</dbReference>
<accession>A0A6J5PBD8</accession>
<gene>
    <name evidence="3" type="ORF">UFOVP1025_46</name>
    <name evidence="4" type="ORF">UFOVP1628_49</name>
    <name evidence="1" type="ORF">UFOVP852_41</name>
    <name evidence="2" type="ORF">UFOVP948_11</name>
</gene>
<dbReference type="EMBL" id="LR796896">
    <property type="protein sequence ID" value="CAB4172885.1"/>
    <property type="molecule type" value="Genomic_DNA"/>
</dbReference>
<protein>
    <submittedName>
        <fullName evidence="1">Uncharacterized protein</fullName>
    </submittedName>
</protein>
<evidence type="ECO:0000313" key="2">
    <source>
        <dbReference type="EMBL" id="CAB4172885.1"/>
    </source>
</evidence>
<evidence type="ECO:0000313" key="3">
    <source>
        <dbReference type="EMBL" id="CAB4179212.1"/>
    </source>
</evidence>
<evidence type="ECO:0000313" key="1">
    <source>
        <dbReference type="EMBL" id="CAB4166548.1"/>
    </source>
</evidence>
<reference evidence="1" key="1">
    <citation type="submission" date="2020-04" db="EMBL/GenBank/DDBJ databases">
        <authorList>
            <person name="Chiriac C."/>
            <person name="Salcher M."/>
            <person name="Ghai R."/>
            <person name="Kavagutti S V."/>
        </authorList>
    </citation>
    <scope>NUCLEOTIDE SEQUENCE</scope>
</reference>
<sequence length="189" mass="19948">MNFDELYIDRLLEREYPAAREEPMLLAQAQTESVIDSNLPGVKKAQSRIGSIEAGMTIGSAIAGSLPAGLAGIFKAIATQDSKKATDTINELMQAFTYIPRTSEGKKQAEALSQALQLLGVPAEYIGDKVFEMTGEIPIVSPLAATAATVALDPLNILLSPIGAKAVKSAAKSVKRSFVKSEPDATVGQ</sequence>
<dbReference type="EMBL" id="LR796780">
    <property type="protein sequence ID" value="CAB4166548.1"/>
    <property type="molecule type" value="Genomic_DNA"/>
</dbReference>
<name>A0A6J5PBD8_9CAUD</name>
<organism evidence="1">
    <name type="scientific">uncultured Caudovirales phage</name>
    <dbReference type="NCBI Taxonomy" id="2100421"/>
    <lineage>
        <taxon>Viruses</taxon>
        <taxon>Duplodnaviria</taxon>
        <taxon>Heunggongvirae</taxon>
        <taxon>Uroviricota</taxon>
        <taxon>Caudoviricetes</taxon>
        <taxon>Peduoviridae</taxon>
        <taxon>Maltschvirus</taxon>
        <taxon>Maltschvirus maltsch</taxon>
    </lineage>
</organism>
<proteinExistence type="predicted"/>
<evidence type="ECO:0000313" key="4">
    <source>
        <dbReference type="EMBL" id="CAB4220017.1"/>
    </source>
</evidence>